<dbReference type="PANTHER" id="PTHR11839:SF31">
    <property type="entry name" value="ADP-RIBOSE PYROPHOSPHATASE"/>
    <property type="match status" value="1"/>
</dbReference>
<dbReference type="Pfam" id="PF00293">
    <property type="entry name" value="NUDIX"/>
    <property type="match status" value="1"/>
</dbReference>
<feature type="region of interest" description="Disordered" evidence="2">
    <location>
        <begin position="1"/>
        <end position="26"/>
    </location>
</feature>
<comment type="caution">
    <text evidence="4">The sequence shown here is derived from an EMBL/GenBank/DDBJ whole genome shotgun (WGS) entry which is preliminary data.</text>
</comment>
<dbReference type="EC" id="3.6.1.13" evidence="4"/>
<dbReference type="Gene3D" id="3.90.79.10">
    <property type="entry name" value="Nucleoside Triphosphate Pyrophosphohydrolase"/>
    <property type="match status" value="1"/>
</dbReference>
<sequence>MTRSEPRDPVTPDSLRDPHGGHPPHSFDVVDTETLYEGAIFALRGDQVRMPGGRVATREKVEHYGAVAIAALDDDNRLVMIYQYRPAIGRRIWEMPAGLLDGGSGEAPVEAAKRELVEEVGIEADDWSTLVDVVGCPGFADESVRVFLARGLREVERPEAGDDEEADLVIRRVPLDDLVAGAMSGDLVNGPCIAGVFAAVEVVAGRFHPRPVDAPWLDRPTEYAERKQG</sequence>
<accession>A0A7Y9DUG7</accession>
<dbReference type="AlphaFoldDB" id="A0A7Y9DUG7"/>
<dbReference type="GO" id="GO:0005829">
    <property type="term" value="C:cytosol"/>
    <property type="evidence" value="ECO:0007669"/>
    <property type="project" value="TreeGrafter"/>
</dbReference>
<protein>
    <submittedName>
        <fullName evidence="4">ADP-ribose pyrophosphatase</fullName>
        <ecNumber evidence="4">3.6.1.13</ecNumber>
    </submittedName>
</protein>
<feature type="domain" description="Nudix hydrolase" evidence="3">
    <location>
        <begin position="62"/>
        <end position="200"/>
    </location>
</feature>
<evidence type="ECO:0000256" key="1">
    <source>
        <dbReference type="ARBA" id="ARBA00022801"/>
    </source>
</evidence>
<gene>
    <name evidence="4" type="ORF">BJ983_001848</name>
</gene>
<feature type="compositionally biased region" description="Basic and acidic residues" evidence="2">
    <location>
        <begin position="1"/>
        <end position="20"/>
    </location>
</feature>
<dbReference type="GO" id="GO:0006753">
    <property type="term" value="P:nucleoside phosphate metabolic process"/>
    <property type="evidence" value="ECO:0007669"/>
    <property type="project" value="TreeGrafter"/>
</dbReference>
<dbReference type="GO" id="GO:0047631">
    <property type="term" value="F:ADP-ribose diphosphatase activity"/>
    <property type="evidence" value="ECO:0007669"/>
    <property type="project" value="UniProtKB-EC"/>
</dbReference>
<dbReference type="EMBL" id="JACCBN010000001">
    <property type="protein sequence ID" value="NYD35746.1"/>
    <property type="molecule type" value="Genomic_DNA"/>
</dbReference>
<evidence type="ECO:0000256" key="2">
    <source>
        <dbReference type="SAM" id="MobiDB-lite"/>
    </source>
</evidence>
<dbReference type="PANTHER" id="PTHR11839">
    <property type="entry name" value="UDP/ADP-SUGAR PYROPHOSPHATASE"/>
    <property type="match status" value="1"/>
</dbReference>
<dbReference type="Proteomes" id="UP000535890">
    <property type="component" value="Unassembled WGS sequence"/>
</dbReference>
<keyword evidence="5" id="KW-1185">Reference proteome</keyword>
<dbReference type="InterPro" id="IPR000086">
    <property type="entry name" value="NUDIX_hydrolase_dom"/>
</dbReference>
<dbReference type="PROSITE" id="PS51462">
    <property type="entry name" value="NUDIX"/>
    <property type="match status" value="1"/>
</dbReference>
<dbReference type="GO" id="GO:0019693">
    <property type="term" value="P:ribose phosphate metabolic process"/>
    <property type="evidence" value="ECO:0007669"/>
    <property type="project" value="TreeGrafter"/>
</dbReference>
<keyword evidence="1 4" id="KW-0378">Hydrolase</keyword>
<evidence type="ECO:0000313" key="5">
    <source>
        <dbReference type="Proteomes" id="UP000535890"/>
    </source>
</evidence>
<evidence type="ECO:0000259" key="3">
    <source>
        <dbReference type="PROSITE" id="PS51462"/>
    </source>
</evidence>
<dbReference type="InterPro" id="IPR015797">
    <property type="entry name" value="NUDIX_hydrolase-like_dom_sf"/>
</dbReference>
<name>A0A7Y9DUG7_9PSEU</name>
<evidence type="ECO:0000313" key="4">
    <source>
        <dbReference type="EMBL" id="NYD35746.1"/>
    </source>
</evidence>
<dbReference type="SUPFAM" id="SSF55811">
    <property type="entry name" value="Nudix"/>
    <property type="match status" value="1"/>
</dbReference>
<reference evidence="4 5" key="1">
    <citation type="submission" date="2020-07" db="EMBL/GenBank/DDBJ databases">
        <title>Sequencing the genomes of 1000 actinobacteria strains.</title>
        <authorList>
            <person name="Klenk H.-P."/>
        </authorList>
    </citation>
    <scope>NUCLEOTIDE SEQUENCE [LARGE SCALE GENOMIC DNA]</scope>
    <source>
        <strain evidence="4 5">DSM 45772</strain>
    </source>
</reference>
<organism evidence="4 5">
    <name type="scientific">Actinomycetospora corticicola</name>
    <dbReference type="NCBI Taxonomy" id="663602"/>
    <lineage>
        <taxon>Bacteria</taxon>
        <taxon>Bacillati</taxon>
        <taxon>Actinomycetota</taxon>
        <taxon>Actinomycetes</taxon>
        <taxon>Pseudonocardiales</taxon>
        <taxon>Pseudonocardiaceae</taxon>
        <taxon>Actinomycetospora</taxon>
    </lineage>
</organism>
<proteinExistence type="predicted"/>